<dbReference type="SUPFAM" id="SSF52980">
    <property type="entry name" value="Restriction endonuclease-like"/>
    <property type="match status" value="1"/>
</dbReference>
<dbReference type="GO" id="GO:0004519">
    <property type="term" value="F:endonuclease activity"/>
    <property type="evidence" value="ECO:0007669"/>
    <property type="project" value="UniProtKB-KW"/>
</dbReference>
<dbReference type="CDD" id="cd01038">
    <property type="entry name" value="Endonuclease_DUF559"/>
    <property type="match status" value="1"/>
</dbReference>
<dbReference type="RefSeq" id="WP_183251946.1">
    <property type="nucleotide sequence ID" value="NZ_BAAAFF010000004.1"/>
</dbReference>
<dbReference type="EMBL" id="JACHFZ010000001">
    <property type="protein sequence ID" value="MBB5290973.1"/>
    <property type="molecule type" value="Genomic_DNA"/>
</dbReference>
<dbReference type="Proteomes" id="UP000566663">
    <property type="component" value="Unassembled WGS sequence"/>
</dbReference>
<accession>A0A7W8HW19</accession>
<dbReference type="Gene3D" id="3.40.960.10">
    <property type="entry name" value="VSR Endonuclease"/>
    <property type="match status" value="1"/>
</dbReference>
<organism evidence="2 3">
    <name type="scientific">Brevundimonas basaltis</name>
    <dbReference type="NCBI Taxonomy" id="472166"/>
    <lineage>
        <taxon>Bacteria</taxon>
        <taxon>Pseudomonadati</taxon>
        <taxon>Pseudomonadota</taxon>
        <taxon>Alphaproteobacteria</taxon>
        <taxon>Caulobacterales</taxon>
        <taxon>Caulobacteraceae</taxon>
        <taxon>Brevundimonas</taxon>
    </lineage>
</organism>
<proteinExistence type="predicted"/>
<dbReference type="InterPro" id="IPR047216">
    <property type="entry name" value="Endonuclease_DUF559_bact"/>
</dbReference>
<name>A0A7W8HW19_9CAUL</name>
<dbReference type="PANTHER" id="PTHR38590">
    <property type="entry name" value="BLL0828 PROTEIN"/>
    <property type="match status" value="1"/>
</dbReference>
<evidence type="ECO:0000313" key="3">
    <source>
        <dbReference type="Proteomes" id="UP000566663"/>
    </source>
</evidence>
<comment type="caution">
    <text evidence="2">The sequence shown here is derived from an EMBL/GenBank/DDBJ whole genome shotgun (WGS) entry which is preliminary data.</text>
</comment>
<keyword evidence="2" id="KW-0378">Hydrolase</keyword>
<dbReference type="Pfam" id="PF04480">
    <property type="entry name" value="DUF559"/>
    <property type="match status" value="1"/>
</dbReference>
<dbReference type="InterPro" id="IPR011335">
    <property type="entry name" value="Restrct_endonuc-II-like"/>
</dbReference>
<evidence type="ECO:0000259" key="1">
    <source>
        <dbReference type="Pfam" id="PF04480"/>
    </source>
</evidence>
<protein>
    <submittedName>
        <fullName evidence="2">Very-short-patch-repair endonuclease</fullName>
    </submittedName>
</protein>
<sequence>MTRSETVLLARAFRRHMTPPEVRLWVQLRGKRLQGLKFRRQHPMGPFILDFYCAEAKLAVEVDGQSHAHPDRIDHDRRRTLWLQKHGVRVVRLAAEDVRANLDGVLEFLARTALERRGV</sequence>
<evidence type="ECO:0000313" key="2">
    <source>
        <dbReference type="EMBL" id="MBB5290973.1"/>
    </source>
</evidence>
<keyword evidence="2" id="KW-0540">Nuclease</keyword>
<dbReference type="PANTHER" id="PTHR38590:SF1">
    <property type="entry name" value="BLL0828 PROTEIN"/>
    <property type="match status" value="1"/>
</dbReference>
<feature type="domain" description="DUF559" evidence="1">
    <location>
        <begin position="8"/>
        <end position="109"/>
    </location>
</feature>
<dbReference type="InterPro" id="IPR007569">
    <property type="entry name" value="DUF559"/>
</dbReference>
<gene>
    <name evidence="2" type="ORF">HNQ67_000469</name>
</gene>
<dbReference type="AlphaFoldDB" id="A0A7W8HW19"/>
<keyword evidence="2" id="KW-0255">Endonuclease</keyword>
<reference evidence="2 3" key="1">
    <citation type="submission" date="2020-08" db="EMBL/GenBank/DDBJ databases">
        <title>Genomic Encyclopedia of Type Strains, Phase IV (KMG-IV): sequencing the most valuable type-strain genomes for metagenomic binning, comparative biology and taxonomic classification.</title>
        <authorList>
            <person name="Goeker M."/>
        </authorList>
    </citation>
    <scope>NUCLEOTIDE SEQUENCE [LARGE SCALE GENOMIC DNA]</scope>
    <source>
        <strain evidence="2 3">DSM 25335</strain>
    </source>
</reference>
<keyword evidence="3" id="KW-1185">Reference proteome</keyword>